<proteinExistence type="predicted"/>
<evidence type="ECO:0000313" key="2">
    <source>
        <dbReference type="Proteomes" id="UP000064243"/>
    </source>
</evidence>
<protein>
    <submittedName>
        <fullName evidence="1">Uncharacterized protein</fullName>
    </submittedName>
</protein>
<evidence type="ECO:0000313" key="1">
    <source>
        <dbReference type="EMBL" id="KVW95878.1"/>
    </source>
</evidence>
<dbReference type="Proteomes" id="UP000064243">
    <property type="component" value="Unassembled WGS sequence"/>
</dbReference>
<dbReference type="EMBL" id="LDUG01000022">
    <property type="protein sequence ID" value="KVW95878.1"/>
    <property type="molecule type" value="Genomic_DNA"/>
</dbReference>
<keyword evidence="2" id="KW-1185">Reference proteome</keyword>
<reference evidence="1 2" key="1">
    <citation type="journal article" date="2015" name="Appl. Environ. Microbiol.">
        <title>Aerobic and Anaerobic Thiosulfate Oxidation by a Cold-Adapted, Subglacial Chemoautotroph.</title>
        <authorList>
            <person name="Harrold Z.R."/>
            <person name="Skidmore M.L."/>
            <person name="Hamilton T.L."/>
            <person name="Desch L."/>
            <person name="Amada K."/>
            <person name="van Gelder W."/>
            <person name="Glover K."/>
            <person name="Roden E.E."/>
            <person name="Boyd E.S."/>
        </authorList>
    </citation>
    <scope>NUCLEOTIDE SEQUENCE [LARGE SCALE GENOMIC DNA]</scope>
    <source>
        <strain evidence="1 2">RG</strain>
    </source>
</reference>
<gene>
    <name evidence="1" type="ORF">ABW22_09165</name>
</gene>
<accession>A0A106BPE1</accession>
<sequence length="82" mass="9212">MKSHQTIIDKATYLASSPERVFDLLEARAEVREPGRFVVDDVEIEKALLQTRDPLVSLALAKFCLSVDTAKALFGLFTVFLR</sequence>
<comment type="caution">
    <text evidence="1">The sequence shown here is derived from an EMBL/GenBank/DDBJ whole genome shotgun (WGS) entry which is preliminary data.</text>
</comment>
<name>A0A106BPE1_THIDE</name>
<dbReference type="AlphaFoldDB" id="A0A106BPE1"/>
<organism evidence="1 2">
    <name type="scientific">Thiobacillus denitrificans</name>
    <dbReference type="NCBI Taxonomy" id="36861"/>
    <lineage>
        <taxon>Bacteria</taxon>
        <taxon>Pseudomonadati</taxon>
        <taxon>Pseudomonadota</taxon>
        <taxon>Betaproteobacteria</taxon>
        <taxon>Nitrosomonadales</taxon>
        <taxon>Thiobacillaceae</taxon>
        <taxon>Thiobacillus</taxon>
    </lineage>
</organism>